<proteinExistence type="predicted"/>
<dbReference type="AlphaFoldDB" id="A0A1D8N3L5"/>
<dbReference type="GeneID" id="94582285"/>
<protein>
    <submittedName>
        <fullName evidence="1">Uncharacterized protein</fullName>
    </submittedName>
</protein>
<reference evidence="1 2" key="1">
    <citation type="journal article" date="2016" name="PLoS ONE">
        <title>Sequence Assembly of Yarrowia lipolytica Strain W29/CLIB89 Shows Transposable Element Diversity.</title>
        <authorList>
            <person name="Magnan C."/>
            <person name="Yu J."/>
            <person name="Chang I."/>
            <person name="Jahn E."/>
            <person name="Kanomata Y."/>
            <person name="Wu J."/>
            <person name="Zeller M."/>
            <person name="Oakes M."/>
            <person name="Baldi P."/>
            <person name="Sandmeyer S."/>
        </authorList>
    </citation>
    <scope>NUCLEOTIDE SEQUENCE [LARGE SCALE GENOMIC DNA]</scope>
    <source>
        <strain evidence="2">CLIB89(W29)</strain>
    </source>
</reference>
<evidence type="ECO:0000313" key="2">
    <source>
        <dbReference type="Proteomes" id="UP000182444"/>
    </source>
</evidence>
<evidence type="ECO:0000313" key="1">
    <source>
        <dbReference type="EMBL" id="AOW00221.1"/>
    </source>
</evidence>
<organism evidence="1 2">
    <name type="scientific">Yarrowia lipolytica</name>
    <name type="common">Candida lipolytica</name>
    <dbReference type="NCBI Taxonomy" id="4952"/>
    <lineage>
        <taxon>Eukaryota</taxon>
        <taxon>Fungi</taxon>
        <taxon>Dikarya</taxon>
        <taxon>Ascomycota</taxon>
        <taxon>Saccharomycotina</taxon>
        <taxon>Dipodascomycetes</taxon>
        <taxon>Dipodascales</taxon>
        <taxon>Dipodascales incertae sedis</taxon>
        <taxon>Yarrowia</taxon>
    </lineage>
</organism>
<gene>
    <name evidence="1" type="ORF">YALI1_A03842g</name>
</gene>
<accession>A0A1D8N3L5</accession>
<dbReference type="EMBL" id="CP017553">
    <property type="protein sequence ID" value="AOW00221.1"/>
    <property type="molecule type" value="Genomic_DNA"/>
</dbReference>
<dbReference type="Proteomes" id="UP000182444">
    <property type="component" value="Chromosome 1A"/>
</dbReference>
<name>A0A1D8N3L5_YARLL</name>
<sequence length="118" mass="13279">MDQAMRRAVGAWSASVCFRHVTGGRLKYMPLSVATCPRCVLCCFVSYSRPLSEGLAQQEEWPGKMEWKGSSVDESAGFFFFSRSHDWPRRQRYPPSSFSLLTFSALLTQAASMTLHSS</sequence>
<dbReference type="VEuPathDB" id="FungiDB:YALI1_A03842g"/>
<dbReference type="RefSeq" id="XP_068137726.1">
    <property type="nucleotide sequence ID" value="XM_068281625.1"/>
</dbReference>